<feature type="transmembrane region" description="Helical" evidence="8">
    <location>
        <begin position="23"/>
        <end position="52"/>
    </location>
</feature>
<keyword evidence="11" id="KW-1185">Reference proteome</keyword>
<comment type="pathway">
    <text evidence="3">Lipid metabolism.</text>
</comment>
<comment type="catalytic activity">
    <reaction evidence="1">
        <text>a 1-acyl-sn-glycero-3-phosphate + an acyl-CoA = a 1,2-diacyl-sn-glycero-3-phosphate + CoA</text>
        <dbReference type="Rhea" id="RHEA:19709"/>
        <dbReference type="ChEBI" id="CHEBI:57287"/>
        <dbReference type="ChEBI" id="CHEBI:57970"/>
        <dbReference type="ChEBI" id="CHEBI:58342"/>
        <dbReference type="ChEBI" id="CHEBI:58608"/>
        <dbReference type="EC" id="2.3.1.51"/>
    </reaction>
</comment>
<dbReference type="CDD" id="cd07990">
    <property type="entry name" value="LPLAT_LCLAT1-like"/>
    <property type="match status" value="1"/>
</dbReference>
<accession>A0ABC8R7I2</accession>
<keyword evidence="8" id="KW-0812">Transmembrane</keyword>
<comment type="caution">
    <text evidence="10">The sequence shown here is derived from an EMBL/GenBank/DDBJ whole genome shotgun (WGS) entry which is preliminary data.</text>
</comment>
<evidence type="ECO:0000256" key="7">
    <source>
        <dbReference type="ARBA" id="ARBA00023315"/>
    </source>
</evidence>
<reference evidence="10 11" key="1">
    <citation type="submission" date="2024-02" db="EMBL/GenBank/DDBJ databases">
        <authorList>
            <person name="Vignale AGUSTIN F."/>
            <person name="Sosa J E."/>
            <person name="Modenutti C."/>
        </authorList>
    </citation>
    <scope>NUCLEOTIDE SEQUENCE [LARGE SCALE GENOMIC DNA]</scope>
</reference>
<dbReference type="SUPFAM" id="SSF69593">
    <property type="entry name" value="Glycerol-3-phosphate (1)-acyltransferase"/>
    <property type="match status" value="1"/>
</dbReference>
<proteinExistence type="inferred from homology"/>
<evidence type="ECO:0000313" key="10">
    <source>
        <dbReference type="EMBL" id="CAK9140680.1"/>
    </source>
</evidence>
<keyword evidence="6" id="KW-0808">Transferase</keyword>
<dbReference type="InterPro" id="IPR002123">
    <property type="entry name" value="Plipid/glycerol_acylTrfase"/>
</dbReference>
<sequence>MEVRVPLVSSDGPRHHTLTPLRALRGVICMLVLLLTAFITLVYIVFLTAVILRIFSLHYSRKTTSFFFGSWLALLPFLLEKINKTKVVFSGDCVPVKERVLVIANHRVKVDWIYLWDFALRKGYLGYMKYIVKSIAMKLPVIGWGFHVLEFIAVGGNWEFDEPTICKMLSTFRDPQDPLWLAVFPEGTDFSEPKCIESQNYAAQNGLPILSNVLLPRTKGFCACLEELRGSLDAGCYGFKFASIDPCAEEVIPHLFDNLLPAVYDLTIGYKHRCPSFLDNVFGVDPSEVHIHVRRIPLTDIPASEDQAVSWLIDTFCLKDLLLSDFYSQGHFPREGIEGDLSTVKCLVNFIFIIILTSICTLFTYFSSLWFKLYISLVCAYLVCATYLDFRPLPIMAL</sequence>
<name>A0ABC8R7I2_9AQUA</name>
<comment type="pathway">
    <text evidence="2">Phospholipid metabolism; CDP-diacylglycerol biosynthesis; CDP-diacylglycerol from sn-glycerol 3-phosphate: step 2/3.</text>
</comment>
<evidence type="ECO:0000256" key="8">
    <source>
        <dbReference type="SAM" id="Phobius"/>
    </source>
</evidence>
<evidence type="ECO:0000256" key="1">
    <source>
        <dbReference type="ARBA" id="ARBA00001141"/>
    </source>
</evidence>
<feature type="transmembrane region" description="Helical" evidence="8">
    <location>
        <begin position="373"/>
        <end position="390"/>
    </location>
</feature>
<feature type="domain" description="Phospholipid/glycerol acyltransferase" evidence="9">
    <location>
        <begin position="100"/>
        <end position="222"/>
    </location>
</feature>
<dbReference type="AlphaFoldDB" id="A0ABC8R7I2"/>
<gene>
    <name evidence="10" type="ORF">ILEXP_LOCUS8186</name>
</gene>
<feature type="transmembrane region" description="Helical" evidence="8">
    <location>
        <begin position="347"/>
        <end position="367"/>
    </location>
</feature>
<evidence type="ECO:0000256" key="4">
    <source>
        <dbReference type="ARBA" id="ARBA00008655"/>
    </source>
</evidence>
<keyword evidence="8" id="KW-1133">Transmembrane helix</keyword>
<evidence type="ECO:0000256" key="3">
    <source>
        <dbReference type="ARBA" id="ARBA00005189"/>
    </source>
</evidence>
<dbReference type="PANTHER" id="PTHR10983">
    <property type="entry name" value="1-ACYLGLYCEROL-3-PHOSPHATE ACYLTRANSFERASE-RELATED"/>
    <property type="match status" value="1"/>
</dbReference>
<evidence type="ECO:0000259" key="9">
    <source>
        <dbReference type="SMART" id="SM00563"/>
    </source>
</evidence>
<dbReference type="EC" id="2.3.1.51" evidence="5"/>
<dbReference type="SMART" id="SM00563">
    <property type="entry name" value="PlsC"/>
    <property type="match status" value="1"/>
</dbReference>
<dbReference type="Pfam" id="PF01553">
    <property type="entry name" value="Acyltransferase"/>
    <property type="match status" value="1"/>
</dbReference>
<evidence type="ECO:0000256" key="6">
    <source>
        <dbReference type="ARBA" id="ARBA00022679"/>
    </source>
</evidence>
<organism evidence="10 11">
    <name type="scientific">Ilex paraguariensis</name>
    <name type="common">yerba mate</name>
    <dbReference type="NCBI Taxonomy" id="185542"/>
    <lineage>
        <taxon>Eukaryota</taxon>
        <taxon>Viridiplantae</taxon>
        <taxon>Streptophyta</taxon>
        <taxon>Embryophyta</taxon>
        <taxon>Tracheophyta</taxon>
        <taxon>Spermatophyta</taxon>
        <taxon>Magnoliopsida</taxon>
        <taxon>eudicotyledons</taxon>
        <taxon>Gunneridae</taxon>
        <taxon>Pentapetalae</taxon>
        <taxon>asterids</taxon>
        <taxon>campanulids</taxon>
        <taxon>Aquifoliales</taxon>
        <taxon>Aquifoliaceae</taxon>
        <taxon>Ilex</taxon>
    </lineage>
</organism>
<evidence type="ECO:0000256" key="5">
    <source>
        <dbReference type="ARBA" id="ARBA00013211"/>
    </source>
</evidence>
<dbReference type="Pfam" id="PF16076">
    <property type="entry name" value="Acyltransf_C"/>
    <property type="match status" value="1"/>
</dbReference>
<protein>
    <recommendedName>
        <fullName evidence="5">1-acylglycerol-3-phosphate O-acyltransferase</fullName>
        <ecNumber evidence="5">2.3.1.51</ecNumber>
    </recommendedName>
</protein>
<evidence type="ECO:0000256" key="2">
    <source>
        <dbReference type="ARBA" id="ARBA00004728"/>
    </source>
</evidence>
<keyword evidence="7" id="KW-0012">Acyltransferase</keyword>
<dbReference type="EMBL" id="CAUOFW020001060">
    <property type="protein sequence ID" value="CAK9140680.1"/>
    <property type="molecule type" value="Genomic_DNA"/>
</dbReference>
<keyword evidence="8" id="KW-0472">Membrane</keyword>
<dbReference type="GO" id="GO:0003841">
    <property type="term" value="F:1-acylglycerol-3-phosphate O-acyltransferase activity"/>
    <property type="evidence" value="ECO:0007669"/>
    <property type="project" value="UniProtKB-EC"/>
</dbReference>
<dbReference type="InterPro" id="IPR032098">
    <property type="entry name" value="Acyltransf_C"/>
</dbReference>
<comment type="similarity">
    <text evidence="4">Belongs to the 1-acyl-sn-glycerol-3-phosphate acyltransferase family.</text>
</comment>
<dbReference type="Proteomes" id="UP001642360">
    <property type="component" value="Unassembled WGS sequence"/>
</dbReference>
<dbReference type="PANTHER" id="PTHR10983:SF74">
    <property type="entry name" value="1-ACYL-SN-GLYCEROL-3-PHOSPHATE ACYLTRANSFERASE 5-RELATED"/>
    <property type="match status" value="1"/>
</dbReference>
<evidence type="ECO:0000313" key="11">
    <source>
        <dbReference type="Proteomes" id="UP001642360"/>
    </source>
</evidence>